<feature type="non-terminal residue" evidence="2">
    <location>
        <position position="1"/>
    </location>
</feature>
<feature type="transmembrane region" description="Helical" evidence="1">
    <location>
        <begin position="101"/>
        <end position="124"/>
    </location>
</feature>
<comment type="caution">
    <text evidence="2">The sequence shown here is derived from an EMBL/GenBank/DDBJ whole genome shotgun (WGS) entry which is preliminary data.</text>
</comment>
<feature type="transmembrane region" description="Helical" evidence="1">
    <location>
        <begin position="16"/>
        <end position="43"/>
    </location>
</feature>
<protein>
    <submittedName>
        <fullName evidence="2">Uncharacterized protein</fullName>
    </submittedName>
</protein>
<evidence type="ECO:0000313" key="3">
    <source>
        <dbReference type="Proteomes" id="UP001208570"/>
    </source>
</evidence>
<keyword evidence="1" id="KW-0472">Membrane</keyword>
<gene>
    <name evidence="2" type="ORF">LSH36_108g05015</name>
</gene>
<sequence>EISLKPTTTLTLPYNFITINIIGVIIISLLLLLVGIFVIINLFTHCKHESKTLLDRPRPVTSMVNQIFVSSVSYHDCLMAQYLLTETITSRFIYKLAQQSLYVYQCQFLYTLPYLIGWFIQSIISLFNETTSHK</sequence>
<keyword evidence="1" id="KW-1133">Transmembrane helix</keyword>
<organism evidence="2 3">
    <name type="scientific">Paralvinella palmiformis</name>
    <dbReference type="NCBI Taxonomy" id="53620"/>
    <lineage>
        <taxon>Eukaryota</taxon>
        <taxon>Metazoa</taxon>
        <taxon>Spiralia</taxon>
        <taxon>Lophotrochozoa</taxon>
        <taxon>Annelida</taxon>
        <taxon>Polychaeta</taxon>
        <taxon>Sedentaria</taxon>
        <taxon>Canalipalpata</taxon>
        <taxon>Terebellida</taxon>
        <taxon>Terebelliformia</taxon>
        <taxon>Alvinellidae</taxon>
        <taxon>Paralvinella</taxon>
    </lineage>
</organism>
<name>A0AAD9NC80_9ANNE</name>
<evidence type="ECO:0000256" key="1">
    <source>
        <dbReference type="SAM" id="Phobius"/>
    </source>
</evidence>
<keyword evidence="1" id="KW-0812">Transmembrane</keyword>
<accession>A0AAD9NC80</accession>
<keyword evidence="3" id="KW-1185">Reference proteome</keyword>
<dbReference type="AlphaFoldDB" id="A0AAD9NC80"/>
<reference evidence="2" key="1">
    <citation type="journal article" date="2023" name="Mol. Biol. Evol.">
        <title>Third-Generation Sequencing Reveals the Adaptive Role of the Epigenome in Three Deep-Sea Polychaetes.</title>
        <authorList>
            <person name="Perez M."/>
            <person name="Aroh O."/>
            <person name="Sun Y."/>
            <person name="Lan Y."/>
            <person name="Juniper S.K."/>
            <person name="Young C.R."/>
            <person name="Angers B."/>
            <person name="Qian P.Y."/>
        </authorList>
    </citation>
    <scope>NUCLEOTIDE SEQUENCE</scope>
    <source>
        <strain evidence="2">P08H-3</strain>
    </source>
</reference>
<dbReference type="EMBL" id="JAODUP010000108">
    <property type="protein sequence ID" value="KAK2161889.1"/>
    <property type="molecule type" value="Genomic_DNA"/>
</dbReference>
<evidence type="ECO:0000313" key="2">
    <source>
        <dbReference type="EMBL" id="KAK2161889.1"/>
    </source>
</evidence>
<dbReference type="Proteomes" id="UP001208570">
    <property type="component" value="Unassembled WGS sequence"/>
</dbReference>
<proteinExistence type="predicted"/>